<comment type="caution">
    <text evidence="2">The sequence shown here is derived from an EMBL/GenBank/DDBJ whole genome shotgun (WGS) entry which is preliminary data.</text>
</comment>
<proteinExistence type="predicted"/>
<dbReference type="Proteomes" id="UP001058974">
    <property type="component" value="Chromosome 1"/>
</dbReference>
<dbReference type="InterPro" id="IPR017451">
    <property type="entry name" value="F-box-assoc_interact_dom"/>
</dbReference>
<dbReference type="AlphaFoldDB" id="A0A9D5BNK3"/>
<evidence type="ECO:0000259" key="1">
    <source>
        <dbReference type="PROSITE" id="PS50181"/>
    </source>
</evidence>
<dbReference type="InterPro" id="IPR036047">
    <property type="entry name" value="F-box-like_dom_sf"/>
</dbReference>
<dbReference type="InterPro" id="IPR001810">
    <property type="entry name" value="F-box_dom"/>
</dbReference>
<feature type="domain" description="F-box" evidence="1">
    <location>
        <begin position="71"/>
        <end position="116"/>
    </location>
</feature>
<dbReference type="SMART" id="SM00256">
    <property type="entry name" value="FBOX"/>
    <property type="match status" value="1"/>
</dbReference>
<feature type="non-terminal residue" evidence="2">
    <location>
        <position position="1"/>
    </location>
</feature>
<name>A0A9D5BNK3_PEA</name>
<dbReference type="EMBL" id="JAMSHJ010000001">
    <property type="protein sequence ID" value="KAI5447082.1"/>
    <property type="molecule type" value="Genomic_DNA"/>
</dbReference>
<gene>
    <name evidence="2" type="ORF">KIW84_014796</name>
</gene>
<sequence length="462" mass="53247">PHPTFPFLLLEQKQSHFAVEKKKNKAYSQFKQFPLTFPFPSLPVNIITFSPFHLTKPKPHPFHSTSFPSKKNQMANIPSELLTDILSLLPVRSLLRFRLSSKSLRSLIDSHNFINLHLHNSFNFTLILRHNSDLYQLDFPTLATAVPLNHPLMCYSNRITLFGSCNGILCISNIADDIAFWNPNIRKHRIIPYLPISPRSESDTSLFAARVHGFGFDPFDCDYKLVRISYFVDLQQRTFDSQVRVFSSRTNSWKALPSMPYALCCARTMGVLVENSLHWIVTRKLEPFQPDLIVAFNLTLEIFEEVPLPEIEVANSESFEIDVAVLGGCLCMIVNYQASKVDVWVMRKYGSRDSWCKLFTLVESCFILPLKSLRPLGYSDYGSKVLLEVDRKKLFWYDFKTEQVVYAQGIPSLNEGMICVESLVPPSLHMDNYRKENQHKLRCESISNRRDDFLSQGFKLTL</sequence>
<organism evidence="2 3">
    <name type="scientific">Pisum sativum</name>
    <name type="common">Garden pea</name>
    <name type="synonym">Lathyrus oleraceus</name>
    <dbReference type="NCBI Taxonomy" id="3888"/>
    <lineage>
        <taxon>Eukaryota</taxon>
        <taxon>Viridiplantae</taxon>
        <taxon>Streptophyta</taxon>
        <taxon>Embryophyta</taxon>
        <taxon>Tracheophyta</taxon>
        <taxon>Spermatophyta</taxon>
        <taxon>Magnoliopsida</taxon>
        <taxon>eudicotyledons</taxon>
        <taxon>Gunneridae</taxon>
        <taxon>Pentapetalae</taxon>
        <taxon>rosids</taxon>
        <taxon>fabids</taxon>
        <taxon>Fabales</taxon>
        <taxon>Fabaceae</taxon>
        <taxon>Papilionoideae</taxon>
        <taxon>50 kb inversion clade</taxon>
        <taxon>NPAAA clade</taxon>
        <taxon>Hologalegina</taxon>
        <taxon>IRL clade</taxon>
        <taxon>Fabeae</taxon>
        <taxon>Lathyrus</taxon>
    </lineage>
</organism>
<dbReference type="Gramene" id="Psat01G0479600-T1">
    <property type="protein sequence ID" value="KAI5447082.1"/>
    <property type="gene ID" value="KIW84_014796"/>
</dbReference>
<dbReference type="Pfam" id="PF07734">
    <property type="entry name" value="FBA_1"/>
    <property type="match status" value="1"/>
</dbReference>
<evidence type="ECO:0000313" key="3">
    <source>
        <dbReference type="Proteomes" id="UP001058974"/>
    </source>
</evidence>
<reference evidence="2 3" key="1">
    <citation type="journal article" date="2022" name="Nat. Genet.">
        <title>Improved pea reference genome and pan-genome highlight genomic features and evolutionary characteristics.</title>
        <authorList>
            <person name="Yang T."/>
            <person name="Liu R."/>
            <person name="Luo Y."/>
            <person name="Hu S."/>
            <person name="Wang D."/>
            <person name="Wang C."/>
            <person name="Pandey M.K."/>
            <person name="Ge S."/>
            <person name="Xu Q."/>
            <person name="Li N."/>
            <person name="Li G."/>
            <person name="Huang Y."/>
            <person name="Saxena R.K."/>
            <person name="Ji Y."/>
            <person name="Li M."/>
            <person name="Yan X."/>
            <person name="He Y."/>
            <person name="Liu Y."/>
            <person name="Wang X."/>
            <person name="Xiang C."/>
            <person name="Varshney R.K."/>
            <person name="Ding H."/>
            <person name="Gao S."/>
            <person name="Zong X."/>
        </authorList>
    </citation>
    <scope>NUCLEOTIDE SEQUENCE [LARGE SCALE GENOMIC DNA]</scope>
    <source>
        <strain evidence="2 3">cv. Zhongwan 6</strain>
    </source>
</reference>
<dbReference type="PANTHER" id="PTHR31672:SF13">
    <property type="entry name" value="F-BOX PROTEIN CPR30-LIKE"/>
    <property type="match status" value="1"/>
</dbReference>
<keyword evidence="3" id="KW-1185">Reference proteome</keyword>
<protein>
    <recommendedName>
        <fullName evidence="1">F-box domain-containing protein</fullName>
    </recommendedName>
</protein>
<dbReference type="PANTHER" id="PTHR31672">
    <property type="entry name" value="BNACNNG10540D PROTEIN"/>
    <property type="match status" value="1"/>
</dbReference>
<dbReference type="InterPro" id="IPR006527">
    <property type="entry name" value="F-box-assoc_dom_typ1"/>
</dbReference>
<dbReference type="Gene3D" id="1.20.1280.50">
    <property type="match status" value="1"/>
</dbReference>
<dbReference type="NCBIfam" id="TIGR01640">
    <property type="entry name" value="F_box_assoc_1"/>
    <property type="match status" value="1"/>
</dbReference>
<evidence type="ECO:0000313" key="2">
    <source>
        <dbReference type="EMBL" id="KAI5447082.1"/>
    </source>
</evidence>
<dbReference type="Pfam" id="PF00646">
    <property type="entry name" value="F-box"/>
    <property type="match status" value="1"/>
</dbReference>
<accession>A0A9D5BNK3</accession>
<dbReference type="InterPro" id="IPR050796">
    <property type="entry name" value="SCF_F-box_component"/>
</dbReference>
<dbReference type="SUPFAM" id="SSF81383">
    <property type="entry name" value="F-box domain"/>
    <property type="match status" value="1"/>
</dbReference>
<dbReference type="PROSITE" id="PS50181">
    <property type="entry name" value="FBOX"/>
    <property type="match status" value="1"/>
</dbReference>